<keyword evidence="10" id="KW-0812">Transmembrane</keyword>
<dbReference type="PROSITE" id="PS50853">
    <property type="entry name" value="FN3"/>
    <property type="match status" value="1"/>
</dbReference>
<dbReference type="GO" id="GO:0098609">
    <property type="term" value="P:cell-cell adhesion"/>
    <property type="evidence" value="ECO:0007669"/>
    <property type="project" value="TreeGrafter"/>
</dbReference>
<dbReference type="AlphaFoldDB" id="A0A6A4VQ37"/>
<keyword evidence="5 10" id="KW-0472">Membrane</keyword>
<feature type="region of interest" description="Disordered" evidence="9">
    <location>
        <begin position="258"/>
        <end position="294"/>
    </location>
</feature>
<evidence type="ECO:0000259" key="11">
    <source>
        <dbReference type="PROSITE" id="PS50835"/>
    </source>
</evidence>
<sequence length="577" mass="60966">MGYNGTYVIQGTGYTNASSPSGDRPPRITEHPSDTTVARGSPAMLNCKADGSPAPAIHWERDGRPVEAPSPTWVALPSGSLFVLAVARADAGRYRCVAVNRAGEAASREAVLTAAGHRFSLAGEGDLVIPNVTLSDTGTYWCVAKNYAGMKRRSRPAQLAVSELPPPPANVTAVPVDGRSALVTWEVTGDPAMTPLQPEGYQVYARSEAGHRSRLRADANTTQVKLSNLTAGATYTIWVTSVSPGGESVPSPPVTLQLPAAAPPLSPPVSLDLPPPGPDGDLTSDLAPVPAGGPRRPPAGHIWLAAAVSTLVLLTLSGLAISGWVRRVRRKQQSESDEKRRDGVSLLPSSVRPASWMEGSVWSAELTGRRTESDRNPPTGTGGRGRGLVDSVPSPTPYATTALLQTGSDDSWMDSCRKSRDISTSSFGVFSTRGSGRSSDCSARYSRPHRVTSQNGDVIRVTAPRPAVEDDTAEVVSCGVFPFECQSGTRGQTDPLWRVGEHQGVPRDAYQPLLGDPSRRGGERCAAGSHQGRLSFIGEGPVSADRRDIYREEGSSFYGPSSAGGPSQDNKRASARY</sequence>
<dbReference type="CDD" id="cd00063">
    <property type="entry name" value="FN3"/>
    <property type="match status" value="1"/>
</dbReference>
<evidence type="ECO:0000313" key="13">
    <source>
        <dbReference type="EMBL" id="KAF0292802.1"/>
    </source>
</evidence>
<dbReference type="PANTHER" id="PTHR44170">
    <property type="entry name" value="PROTEIN SIDEKICK"/>
    <property type="match status" value="1"/>
</dbReference>
<keyword evidence="10" id="KW-1133">Transmembrane helix</keyword>
<dbReference type="SUPFAM" id="SSF49265">
    <property type="entry name" value="Fibronectin type III"/>
    <property type="match status" value="1"/>
</dbReference>
<dbReference type="Gene3D" id="2.60.40.10">
    <property type="entry name" value="Immunoglobulins"/>
    <property type="match status" value="3"/>
</dbReference>
<proteinExistence type="predicted"/>
<dbReference type="Pfam" id="PF00041">
    <property type="entry name" value="fn3"/>
    <property type="match status" value="1"/>
</dbReference>
<keyword evidence="3" id="KW-0732">Signal</keyword>
<dbReference type="SMART" id="SM00408">
    <property type="entry name" value="IGc2"/>
    <property type="match status" value="2"/>
</dbReference>
<evidence type="ECO:0000313" key="14">
    <source>
        <dbReference type="Proteomes" id="UP000440578"/>
    </source>
</evidence>
<evidence type="ECO:0000256" key="10">
    <source>
        <dbReference type="SAM" id="Phobius"/>
    </source>
</evidence>
<evidence type="ECO:0000256" key="7">
    <source>
        <dbReference type="ARBA" id="ARBA00023180"/>
    </source>
</evidence>
<evidence type="ECO:0000259" key="12">
    <source>
        <dbReference type="PROSITE" id="PS50853"/>
    </source>
</evidence>
<keyword evidence="2" id="KW-1003">Cell membrane</keyword>
<dbReference type="InterPro" id="IPR003598">
    <property type="entry name" value="Ig_sub2"/>
</dbReference>
<evidence type="ECO:0000256" key="1">
    <source>
        <dbReference type="ARBA" id="ARBA00004236"/>
    </source>
</evidence>
<dbReference type="Proteomes" id="UP000440578">
    <property type="component" value="Unassembled WGS sequence"/>
</dbReference>
<name>A0A6A4VQ37_AMPAM</name>
<evidence type="ECO:0000256" key="5">
    <source>
        <dbReference type="ARBA" id="ARBA00023136"/>
    </source>
</evidence>
<dbReference type="GO" id="GO:0005886">
    <property type="term" value="C:plasma membrane"/>
    <property type="evidence" value="ECO:0007669"/>
    <property type="project" value="UniProtKB-SubCell"/>
</dbReference>
<dbReference type="PROSITE" id="PS50835">
    <property type="entry name" value="IG_LIKE"/>
    <property type="match status" value="1"/>
</dbReference>
<evidence type="ECO:0000256" key="8">
    <source>
        <dbReference type="ARBA" id="ARBA00023319"/>
    </source>
</evidence>
<comment type="subcellular location">
    <subcellularLocation>
        <location evidence="1">Cell membrane</location>
    </subcellularLocation>
</comment>
<keyword evidence="7" id="KW-0325">Glycoprotein</keyword>
<comment type="caution">
    <text evidence="13">The sequence shown here is derived from an EMBL/GenBank/DDBJ whole genome shotgun (WGS) entry which is preliminary data.</text>
</comment>
<feature type="region of interest" description="Disordered" evidence="9">
    <location>
        <begin position="507"/>
        <end position="577"/>
    </location>
</feature>
<feature type="compositionally biased region" description="Pro residues" evidence="9">
    <location>
        <begin position="261"/>
        <end position="278"/>
    </location>
</feature>
<keyword evidence="14" id="KW-1185">Reference proteome</keyword>
<evidence type="ECO:0000256" key="3">
    <source>
        <dbReference type="ARBA" id="ARBA00022729"/>
    </source>
</evidence>
<dbReference type="OrthoDB" id="6361337at2759"/>
<feature type="compositionally biased region" description="Low complexity" evidence="9">
    <location>
        <begin position="279"/>
        <end position="294"/>
    </location>
</feature>
<keyword evidence="8" id="KW-0393">Immunoglobulin domain</keyword>
<feature type="region of interest" description="Disordered" evidence="9">
    <location>
        <begin position="12"/>
        <end position="37"/>
    </location>
</feature>
<dbReference type="SMART" id="SM00409">
    <property type="entry name" value="IG"/>
    <property type="match status" value="2"/>
</dbReference>
<dbReference type="InterPro" id="IPR036116">
    <property type="entry name" value="FN3_sf"/>
</dbReference>
<dbReference type="InterPro" id="IPR036179">
    <property type="entry name" value="Ig-like_dom_sf"/>
</dbReference>
<evidence type="ECO:0000256" key="4">
    <source>
        <dbReference type="ARBA" id="ARBA00022737"/>
    </source>
</evidence>
<dbReference type="FunFam" id="2.60.40.10:FF:000273">
    <property type="entry name" value="contactin-3 isoform X1"/>
    <property type="match status" value="1"/>
</dbReference>
<dbReference type="InterPro" id="IPR003599">
    <property type="entry name" value="Ig_sub"/>
</dbReference>
<reference evidence="13 14" key="1">
    <citation type="submission" date="2019-07" db="EMBL/GenBank/DDBJ databases">
        <title>Draft genome assembly of a fouling barnacle, Amphibalanus amphitrite (Darwin, 1854): The first reference genome for Thecostraca.</title>
        <authorList>
            <person name="Kim W."/>
        </authorList>
    </citation>
    <scope>NUCLEOTIDE SEQUENCE [LARGE SCALE GENOMIC DNA]</scope>
    <source>
        <strain evidence="13">SNU_AA5</strain>
        <tissue evidence="13">Soma without cirri and trophi</tissue>
    </source>
</reference>
<evidence type="ECO:0000256" key="9">
    <source>
        <dbReference type="SAM" id="MobiDB-lite"/>
    </source>
</evidence>
<feature type="region of interest" description="Disordered" evidence="9">
    <location>
        <begin position="364"/>
        <end position="392"/>
    </location>
</feature>
<feature type="domain" description="Ig-like" evidence="11">
    <location>
        <begin position="26"/>
        <end position="113"/>
    </location>
</feature>
<feature type="domain" description="Fibronectin type-III" evidence="12">
    <location>
        <begin position="167"/>
        <end position="261"/>
    </location>
</feature>
<dbReference type="InterPro" id="IPR007110">
    <property type="entry name" value="Ig-like_dom"/>
</dbReference>
<feature type="compositionally biased region" description="Basic and acidic residues" evidence="9">
    <location>
        <begin position="544"/>
        <end position="554"/>
    </location>
</feature>
<dbReference type="EMBL" id="VIIS01001793">
    <property type="protein sequence ID" value="KAF0292802.1"/>
    <property type="molecule type" value="Genomic_DNA"/>
</dbReference>
<dbReference type="SUPFAM" id="SSF48726">
    <property type="entry name" value="Immunoglobulin"/>
    <property type="match status" value="2"/>
</dbReference>
<feature type="compositionally biased region" description="Polar residues" evidence="9">
    <location>
        <begin position="12"/>
        <end position="21"/>
    </location>
</feature>
<feature type="compositionally biased region" description="Basic and acidic residues" evidence="9">
    <location>
        <begin position="24"/>
        <end position="33"/>
    </location>
</feature>
<protein>
    <submittedName>
        <fullName evidence="13">Roundabout 2</fullName>
    </submittedName>
</protein>
<dbReference type="InterPro" id="IPR013783">
    <property type="entry name" value="Ig-like_fold"/>
</dbReference>
<keyword evidence="6" id="KW-1015">Disulfide bond</keyword>
<dbReference type="Pfam" id="PF13927">
    <property type="entry name" value="Ig_3"/>
    <property type="match status" value="1"/>
</dbReference>
<evidence type="ECO:0000256" key="2">
    <source>
        <dbReference type="ARBA" id="ARBA00022475"/>
    </source>
</evidence>
<gene>
    <name evidence="13" type="primary">Robo2_0</name>
    <name evidence="13" type="ORF">FJT64_009277</name>
</gene>
<keyword evidence="4" id="KW-0677">Repeat</keyword>
<evidence type="ECO:0000256" key="6">
    <source>
        <dbReference type="ARBA" id="ARBA00023157"/>
    </source>
</evidence>
<dbReference type="PANTHER" id="PTHR44170:SF60">
    <property type="entry name" value="ROUNDABOUT HOMOLOG 1"/>
    <property type="match status" value="1"/>
</dbReference>
<dbReference type="InterPro" id="IPR003961">
    <property type="entry name" value="FN3_dom"/>
</dbReference>
<feature type="transmembrane region" description="Helical" evidence="10">
    <location>
        <begin position="302"/>
        <end position="325"/>
    </location>
</feature>
<dbReference type="SMART" id="SM00060">
    <property type="entry name" value="FN3"/>
    <property type="match status" value="1"/>
</dbReference>
<organism evidence="13 14">
    <name type="scientific">Amphibalanus amphitrite</name>
    <name type="common">Striped barnacle</name>
    <name type="synonym">Balanus amphitrite</name>
    <dbReference type="NCBI Taxonomy" id="1232801"/>
    <lineage>
        <taxon>Eukaryota</taxon>
        <taxon>Metazoa</taxon>
        <taxon>Ecdysozoa</taxon>
        <taxon>Arthropoda</taxon>
        <taxon>Crustacea</taxon>
        <taxon>Multicrustacea</taxon>
        <taxon>Cirripedia</taxon>
        <taxon>Thoracica</taxon>
        <taxon>Thoracicalcarea</taxon>
        <taxon>Balanomorpha</taxon>
        <taxon>Balanoidea</taxon>
        <taxon>Balanidae</taxon>
        <taxon>Amphibalaninae</taxon>
        <taxon>Amphibalanus</taxon>
    </lineage>
</organism>
<accession>A0A6A4VQ37</accession>